<dbReference type="VEuPathDB" id="AmoebaDB:KM1_023990"/>
<dbReference type="PANTHER" id="PTHR11254:SF444">
    <property type="entry name" value="HECT DOMAIN CONTAINING UBIQUITIN LIGASE"/>
    <property type="match status" value="1"/>
</dbReference>
<evidence type="ECO:0000256" key="7">
    <source>
        <dbReference type="SAM" id="Coils"/>
    </source>
</evidence>
<keyword evidence="4" id="KW-0808">Transferase</keyword>
<evidence type="ECO:0000259" key="8">
    <source>
        <dbReference type="PROSITE" id="PS50237"/>
    </source>
</evidence>
<dbReference type="Gene3D" id="3.30.2160.10">
    <property type="entry name" value="Hect, E3 ligase catalytic domain"/>
    <property type="match status" value="1"/>
</dbReference>
<dbReference type="InterPro" id="IPR050409">
    <property type="entry name" value="E3_ubiq-protein_ligase"/>
</dbReference>
<feature type="domain" description="HECT" evidence="8">
    <location>
        <begin position="1835"/>
        <end position="2163"/>
    </location>
</feature>
<protein>
    <recommendedName>
        <fullName evidence="3">HECT-type E3 ubiquitin transferase</fullName>
        <ecNumber evidence="3">2.3.2.26</ecNumber>
    </recommendedName>
</protein>
<proteinExistence type="predicted"/>
<dbReference type="eggNOG" id="KOG0940">
    <property type="taxonomic scope" value="Eukaryota"/>
</dbReference>
<dbReference type="GO" id="GO:0005737">
    <property type="term" value="C:cytoplasm"/>
    <property type="evidence" value="ECO:0007669"/>
    <property type="project" value="TreeGrafter"/>
</dbReference>
<gene>
    <name evidence="9" type="ORF">CL6EHI_010740</name>
</gene>
<comment type="pathway">
    <text evidence="2">Protein modification; protein ubiquitination.</text>
</comment>
<dbReference type="PANTHER" id="PTHR11254">
    <property type="entry name" value="HECT DOMAIN UBIQUITIN-PROTEIN LIGASE"/>
    <property type="match status" value="1"/>
</dbReference>
<dbReference type="InterPro" id="IPR000569">
    <property type="entry name" value="HECT_dom"/>
</dbReference>
<organism evidence="9 10">
    <name type="scientific">Entamoeba histolytica</name>
    <dbReference type="NCBI Taxonomy" id="5759"/>
    <lineage>
        <taxon>Eukaryota</taxon>
        <taxon>Amoebozoa</taxon>
        <taxon>Evosea</taxon>
        <taxon>Archamoebae</taxon>
        <taxon>Mastigamoebida</taxon>
        <taxon>Entamoebidae</taxon>
        <taxon>Entamoeba</taxon>
    </lineage>
</organism>
<dbReference type="GO" id="GO:0016567">
    <property type="term" value="P:protein ubiquitination"/>
    <property type="evidence" value="ECO:0007669"/>
    <property type="project" value="TreeGrafter"/>
</dbReference>
<evidence type="ECO:0000256" key="2">
    <source>
        <dbReference type="ARBA" id="ARBA00004906"/>
    </source>
</evidence>
<comment type="catalytic activity">
    <reaction evidence="1">
        <text>S-ubiquitinyl-[E2 ubiquitin-conjugating enzyme]-L-cysteine + [acceptor protein]-L-lysine = [E2 ubiquitin-conjugating enzyme]-L-cysteine + N(6)-ubiquitinyl-[acceptor protein]-L-lysine.</text>
        <dbReference type="EC" id="2.3.2.26"/>
    </reaction>
</comment>
<dbReference type="VEuPathDB" id="AmoebaDB:EHI7A_010090"/>
<dbReference type="FunFam" id="3.30.2410.10:FF:000009">
    <property type="entry name" value="Probable E3 ubiquitin-protein ligase HECTD2"/>
    <property type="match status" value="1"/>
</dbReference>
<feature type="active site" description="Glycyl thioester intermediate" evidence="6">
    <location>
        <position position="2131"/>
    </location>
</feature>
<dbReference type="EMBL" id="BDEQ01000001">
    <property type="protein sequence ID" value="GAT94028.1"/>
    <property type="molecule type" value="Genomic_DNA"/>
</dbReference>
<reference evidence="9 10" key="1">
    <citation type="submission" date="2016-05" db="EMBL/GenBank/DDBJ databases">
        <title>First whole genome sequencing of Entamoeba histolytica HM1:IMSS-clone-6.</title>
        <authorList>
            <person name="Mukherjee Avik.K."/>
            <person name="Izumyama S."/>
            <person name="Nakada-Tsukui K."/>
            <person name="Nozaki T."/>
        </authorList>
    </citation>
    <scope>NUCLEOTIDE SEQUENCE [LARGE SCALE GENOMIC DNA]</scope>
    <source>
        <strain evidence="9 10">HM1:IMSS clone 6</strain>
    </source>
</reference>
<dbReference type="SMART" id="SM00119">
    <property type="entry name" value="HECTc"/>
    <property type="match status" value="1"/>
</dbReference>
<keyword evidence="7" id="KW-0175">Coiled coil</keyword>
<dbReference type="Gene3D" id="3.90.1750.10">
    <property type="entry name" value="Hect, E3 ligase catalytic domains"/>
    <property type="match status" value="1"/>
</dbReference>
<dbReference type="InterPro" id="IPR035983">
    <property type="entry name" value="Hect_E3_ubiquitin_ligase"/>
</dbReference>
<feature type="coiled-coil region" evidence="7">
    <location>
        <begin position="1148"/>
        <end position="1178"/>
    </location>
</feature>
<evidence type="ECO:0000256" key="1">
    <source>
        <dbReference type="ARBA" id="ARBA00000885"/>
    </source>
</evidence>
<evidence type="ECO:0000313" key="10">
    <source>
        <dbReference type="Proteomes" id="UP000078387"/>
    </source>
</evidence>
<dbReference type="EC" id="2.3.2.26" evidence="3"/>
<sequence length="2163" mass="256137">MKEVKERNEESNETSLWKKSSIMSINECSIPSEGSFKKCLDNINDYLMKRINIHLIGHFIVCEIDKTERTNINECLLYLKNIGHLSYIKLSPKVKQLCYCQYPEIVSSIISMFPDYIVLNDINEACYNEVNDGETYLEYIKRVYCSICNKDSLLGAQLKYMKYSHENCEHLLHIIQAAKNLSNIELLQEMMKDEEYRDDSLQLISNNFSNEFILSMLVDITKYYLNLSLKQQLNKEVIFFIHCCLSHLLNRNPPCLVELSLFLYQCDQIDIHLRNDIVSLSLFNSSSDEVIEQIKHIIDISESVKFDLQVTLIDKLLRMNSFKPTDSEYVISILKSNLSKRGFCIKFIPIIFQFKCKTGMNSLFRPQFDELVQIINDVIDQTQDNAVITCLFILFDCIIQYTELFDADQVKPTFSKLIKYMKQHFCLAFIKMMINEYINISIFTCSFNTYLQDMVDSIKSDLSINFIKFDYKYKQKEPFNNEIDFEEINDSIKKDGYKWFAIQKVMNKKQISRNSDYRICFDSILKKYIPIQCIPNFIHRYNKYFSFNNLEITVQITQEELKERQEYSLDSLCQILLHFNLIYANSSKRNQNNFIEKEEIMKILDITFDLINYVASNNTHIITRIFNNSIDKETDNTLQKINCIIDLMTETIGGFPEDMFIKEFMKKKTIRNGLLYLLFFLQQKETPLRKRDREWYYKHQRKIISLLWNKIPPLKSNKDKLIYHYILKSIPSFIEHFNCDNTFKQTIINFLLPEVVSFKIISQLFNQGIFVDLNEIDSFLGHPLINHTPKEIKDILIQEFEKSCSIKRKLLPVVGYIYDDIDLTRFNENKHFTAKASFVKVFKGSSLIIKGCEETLISLIDRVSLIDIQLYRPMIELCNKDILKEILLSKNTLGISLTSALMLCQIADFIQFPLQIHSIGILNFHQDENEKYDIYLDNLDLVSMLIQCLVKRLDATEYNEEMNVVRLIMKFINNNTVLLFRKYQQRILQIILRNSLNKQDVLMLSTIYKEGYIDINTEEGSIIKMLFHRSNISELDISDIIHFGLYQNKENICLFEEPRKQCNEPMNKNNDIFNQYIYLTLKGKSMEIKNDTDDILFYQLCQESFITKRTKGMLEGNWDIKWKEDCLNKIRKVIKIISDQVKDTPQEHDKISNKEEKMEEENSEIKELKELVHILKINEEIEDIVKRFIKYSEKNKIDKMKEMKSLMIMYQEILTEQEMKDGCNTIISFMNKFKGMNIKIDYQEDKKEEETEEENVHVIDIPGLGVVPIPQGFDTETLMQLPEEYRIEAVMNYYQEHNIPRIRRSEERRGIQLSHNIRKFPCEEFKQRRINKLEMNSNTLKKTWISSSSKTVPEFNIKKALSIYFVCTEDERKIILQKINSLFCNSQINFNVVYNNFMKYIVNDLFIEILQSKVDEKMIRYWQLVNDVNQQKDSEISSEINEMIIDNLCMMVEANMKNSIILNAVVYLPQILEIEEIKINKESYILKLLSIFGRYYRNRSHSNQLHFESKTQRLIDKCLKKNIQVLHEKELNQDYLLDLYYMLLTLVPSTLNEQEEIERSTSPFLVRLVNQRIPLRNLEFGILPPQEYILGDGEYLQLPRTFGELGVNEIRQRIDPQYHIVREYNDGSNDDNDEMQFNVESDHQNNSEVSQHDTITTQPLNQIKELQTLLENISKKNISPSLVQEKVNQLTQDILMEEEEPQQIEKKEEKEMEEEYVIIENYSNLLNYVKKYHNELVCRVVLLLLSYVIKEEYNEIVKDIVIEMKWFIEKELRLNRFALSSSLRFLSKHREFLPFEMKYQDLIKEIGKHKIYNHFMKIIIDRNNVFNSLFKQIKHSEKWDRLFKIEFKHEQGNDNGGLLKECYSLLVKELSNGIEDLFIIENNYIVPNYQCFKKNQFIFIGKCLAKMIYDGFTSDFHLALFVLRLLLSKRNELKDVKMFDKEMSQQIDNLFLEDVTEWGLTFTETERINNKIHEVELKTNGANILVTQENKKEYIDLLLQYKFNTRIEKQIKWIKKGFYSLIDESTIQLFDEKELDRIICGNNFDIEDLKRNVVLDGYTKESLQIIWLWEIINEMENSLKGKFIQFVTGSSRAPIGGFVQLKSSHGTPLPFTIASIHYDNPDSMMPTAHTCANRLEIPFYSNKDILKSKLTIAIQECCNYEFD</sequence>
<dbReference type="VEuPathDB" id="AmoebaDB:EHI_010740"/>
<evidence type="ECO:0000256" key="6">
    <source>
        <dbReference type="PROSITE-ProRule" id="PRU00104"/>
    </source>
</evidence>
<evidence type="ECO:0000256" key="5">
    <source>
        <dbReference type="ARBA" id="ARBA00022786"/>
    </source>
</evidence>
<dbReference type="Pfam" id="PF00632">
    <property type="entry name" value="HECT"/>
    <property type="match status" value="1"/>
</dbReference>
<keyword evidence="5 6" id="KW-0833">Ubl conjugation pathway</keyword>
<dbReference type="SUPFAM" id="SSF56204">
    <property type="entry name" value="Hect, E3 ligase catalytic domain"/>
    <property type="match status" value="1"/>
</dbReference>
<comment type="caution">
    <text evidence="9">The sequence shown here is derived from an EMBL/GenBank/DDBJ whole genome shotgun (WGS) entry which is preliminary data.</text>
</comment>
<evidence type="ECO:0000256" key="4">
    <source>
        <dbReference type="ARBA" id="ARBA00022679"/>
    </source>
</evidence>
<dbReference type="PROSITE" id="PS50237">
    <property type="entry name" value="HECT"/>
    <property type="match status" value="1"/>
</dbReference>
<dbReference type="Proteomes" id="UP000078387">
    <property type="component" value="Unassembled WGS sequence"/>
</dbReference>
<dbReference type="GO" id="GO:0006511">
    <property type="term" value="P:ubiquitin-dependent protein catabolic process"/>
    <property type="evidence" value="ECO:0007669"/>
    <property type="project" value="TreeGrafter"/>
</dbReference>
<evidence type="ECO:0000256" key="3">
    <source>
        <dbReference type="ARBA" id="ARBA00012485"/>
    </source>
</evidence>
<dbReference type="GO" id="GO:0061630">
    <property type="term" value="F:ubiquitin protein ligase activity"/>
    <property type="evidence" value="ECO:0007669"/>
    <property type="project" value="UniProtKB-EC"/>
</dbReference>
<evidence type="ECO:0000313" key="9">
    <source>
        <dbReference type="EMBL" id="GAT94028.1"/>
    </source>
</evidence>
<accession>A0A175JKN2</accession>
<name>A0A175JKN2_ENTHI</name>
<dbReference type="Gene3D" id="3.30.2410.10">
    <property type="entry name" value="Hect, E3 ligase catalytic domain"/>
    <property type="match status" value="1"/>
</dbReference>
<dbReference type="VEuPathDB" id="AmoebaDB:EHI8A_110250"/>
<dbReference type="VEuPathDB" id="AmoebaDB:EHI5A_022370"/>